<accession>A0A448WQR9</accession>
<evidence type="ECO:0000256" key="1">
    <source>
        <dbReference type="SAM" id="MobiDB-lite"/>
    </source>
</evidence>
<dbReference type="Proteomes" id="UP000784294">
    <property type="component" value="Unassembled WGS sequence"/>
</dbReference>
<comment type="caution">
    <text evidence="2">The sequence shown here is derived from an EMBL/GenBank/DDBJ whole genome shotgun (WGS) entry which is preliminary data.</text>
</comment>
<name>A0A448WQR9_9PLAT</name>
<gene>
    <name evidence="2" type="ORF">PXEA_LOCUS11233</name>
</gene>
<keyword evidence="3" id="KW-1185">Reference proteome</keyword>
<feature type="region of interest" description="Disordered" evidence="1">
    <location>
        <begin position="1"/>
        <end position="20"/>
    </location>
</feature>
<sequence length="233" mass="26300">MKDEEILSTELSMPHPQRPNPGILCERLADQLIGQELRLSSSLAFVDTDLPDSAPDLVSIDSNDEIFTTSELAIGLESTNSPITLDPDNNCTAFSTKTGLLAINRAALVSWLSCFLARSPGQFLAQFASQLAWPEDGAQFAYRRDDDWLIDFHLRRWYDPTTQASHSHNSLQEFPQQFHPQSDSQLNRPQSDLQSVLLQQESKPPAPMDCHQLRTLTCAVLQTKRVRNRRLRV</sequence>
<organism evidence="2 3">
    <name type="scientific">Protopolystoma xenopodis</name>
    <dbReference type="NCBI Taxonomy" id="117903"/>
    <lineage>
        <taxon>Eukaryota</taxon>
        <taxon>Metazoa</taxon>
        <taxon>Spiralia</taxon>
        <taxon>Lophotrochozoa</taxon>
        <taxon>Platyhelminthes</taxon>
        <taxon>Monogenea</taxon>
        <taxon>Polyopisthocotylea</taxon>
        <taxon>Polystomatidea</taxon>
        <taxon>Polystomatidae</taxon>
        <taxon>Protopolystoma</taxon>
    </lineage>
</organism>
<protein>
    <submittedName>
        <fullName evidence="2">Uncharacterized protein</fullName>
    </submittedName>
</protein>
<evidence type="ECO:0000313" key="2">
    <source>
        <dbReference type="EMBL" id="VEL17793.1"/>
    </source>
</evidence>
<proteinExistence type="predicted"/>
<reference evidence="2" key="1">
    <citation type="submission" date="2018-11" db="EMBL/GenBank/DDBJ databases">
        <authorList>
            <consortium name="Pathogen Informatics"/>
        </authorList>
    </citation>
    <scope>NUCLEOTIDE SEQUENCE</scope>
</reference>
<evidence type="ECO:0000313" key="3">
    <source>
        <dbReference type="Proteomes" id="UP000784294"/>
    </source>
</evidence>
<dbReference type="AlphaFoldDB" id="A0A448WQR9"/>
<dbReference type="EMBL" id="CAAALY010034170">
    <property type="protein sequence ID" value="VEL17793.1"/>
    <property type="molecule type" value="Genomic_DNA"/>
</dbReference>